<dbReference type="AlphaFoldDB" id="A0A1V2VTU6"/>
<dbReference type="Pfam" id="PF13475">
    <property type="entry name" value="DUF4116"/>
    <property type="match status" value="4"/>
</dbReference>
<feature type="domain" description="DUF4116" evidence="1">
    <location>
        <begin position="2"/>
        <end position="50"/>
    </location>
</feature>
<name>A0A1V2VTU6_9BURK</name>
<gene>
    <name evidence="2" type="ORF">A8E72_33920</name>
</gene>
<dbReference type="RefSeq" id="WP_171985234.1">
    <property type="nucleotide sequence ID" value="NZ_MUTB01000172.1"/>
</dbReference>
<dbReference type="EMBL" id="MUTJ01000100">
    <property type="protein sequence ID" value="ONU76311.1"/>
    <property type="molecule type" value="Genomic_DNA"/>
</dbReference>
<accession>A0A1V2VTU6</accession>
<dbReference type="InterPro" id="IPR025197">
    <property type="entry name" value="DUF4116"/>
</dbReference>
<organism evidence="2 3">
    <name type="scientific">Burkholderia cenocepacia</name>
    <dbReference type="NCBI Taxonomy" id="95486"/>
    <lineage>
        <taxon>Bacteria</taxon>
        <taxon>Pseudomonadati</taxon>
        <taxon>Pseudomonadota</taxon>
        <taxon>Betaproteobacteria</taxon>
        <taxon>Burkholderiales</taxon>
        <taxon>Burkholderiaceae</taxon>
        <taxon>Burkholderia</taxon>
        <taxon>Burkholderia cepacia complex</taxon>
    </lineage>
</organism>
<evidence type="ECO:0000259" key="1">
    <source>
        <dbReference type="Pfam" id="PF13475"/>
    </source>
</evidence>
<feature type="domain" description="DUF4116" evidence="1">
    <location>
        <begin position="234"/>
        <end position="281"/>
    </location>
</feature>
<dbReference type="Proteomes" id="UP000188543">
    <property type="component" value="Unassembled WGS sequence"/>
</dbReference>
<evidence type="ECO:0000313" key="3">
    <source>
        <dbReference type="Proteomes" id="UP000188543"/>
    </source>
</evidence>
<reference evidence="2 3" key="1">
    <citation type="submission" date="2016-08" db="EMBL/GenBank/DDBJ databases">
        <authorList>
            <person name="Seilhamer J.J."/>
        </authorList>
    </citation>
    <scope>NUCLEOTIDE SEQUENCE [LARGE SCALE GENOMIC DNA]</scope>
    <source>
        <strain evidence="2 3">VC14762</strain>
    </source>
</reference>
<evidence type="ECO:0000313" key="2">
    <source>
        <dbReference type="EMBL" id="ONU76311.1"/>
    </source>
</evidence>
<feature type="domain" description="DUF4116" evidence="1">
    <location>
        <begin position="52"/>
        <end position="99"/>
    </location>
</feature>
<comment type="caution">
    <text evidence="2">The sequence shown here is derived from an EMBL/GenBank/DDBJ whole genome shotgun (WGS) entry which is preliminary data.</text>
</comment>
<feature type="domain" description="DUF4116" evidence="1">
    <location>
        <begin position="102"/>
        <end position="143"/>
    </location>
</feature>
<proteinExistence type="predicted"/>
<sequence length="358" mass="41215">MNREEALDAAKKNGWFFLDYAKEFRGDKEVMIEAVKNDHSIITKAHKKLRKDKDFMMAAVQSSGWNIQYASDELKKDRELTLAALKQNPWAIREIDPSFYSDKEIVMLSVSQEGDMLQFASDELKNDREVVMKAVQHNSMNSYQDAYKYASEELKCDKEIIRLHLGHGGNFHLIPMEVLDEVRKDKDIAERALIHSEYNYTRFDSSLYEDKELIKRIAEINGSILSKITHFNDDKEVIMAGLNFRGVSLSYASERLRNDPELVLKAVKASYSAGAYVGDSLYEQLKSVTPHEMERKESIVHDAIPYLEQMVEAKNRHDHLDDTLAKKPLTKAQKLSDDIEAEYFAYKTPTTKTSRAKL</sequence>
<protein>
    <recommendedName>
        <fullName evidence="1">DUF4116 domain-containing protein</fullName>
    </recommendedName>
</protein>